<evidence type="ECO:0000256" key="1">
    <source>
        <dbReference type="ARBA" id="ARBA00022737"/>
    </source>
</evidence>
<evidence type="ECO:0000313" key="5">
    <source>
        <dbReference type="EMBL" id="CAF3702184.1"/>
    </source>
</evidence>
<sequence length="939" mass="105803">MTSQKKNVQTDGSILATREKKRVKFSGSLKFVSSLLLPLTLGVFTVVITFQQQSAAKQQRDGDREAAKQLRDQEKQDAELLRKQDKDLDKQRYENGRFDAYIQQMGKLLEKYHGSIKSSEIAATLARVKTLNIFRQLEPQRNVHIIRFLYEAKQLTDTPENRSIDLSTAKLLDIDFRDTAVDGKQLDQLSLTGIFLLNATFIGIKMSNINFSRTKFDTTNFSLAKIHDANFSFAEFYNTSFTSTYFSNTIFAKTTFQNVNFSSTTFDTIEFPRAKLENVYFSSNNIRYINFQFSSLVNVDFSFSVLFNADFSSASLTDVNFSHTLLVNAKFPSATLKGVDFSSAELYKPDFSNAQLTNLNFKSTNLSNIFSSITFYSRNHYFKSFLVSANFLDAKISNTNFHQSSCVASRFQLASLSDCNFWQSNLKDAIFQAARLNQVNFYHANLYKTNFMDADMANSELDNTLSIQDVILPNKTSAHDENLIKDGQADCNISHISGWTLNNGNITTAISNKSNSNCQFTLQSFSTGATMYQRVNLSDKWDSNLWTYSEAVLSAKVSTGVLIDLKGLQRNNSVSSKETLSSTKEQINLLLHNDMWELEVFIKFNATASHSNMNNYWCDDIKLYIIYGTYLESRQLNIPANATWAQNGVTIAGGNGRGGASNQLYYPEGLFVDDDQTVVIADFGYNRIMQWRSGDTTNGQAVAGGKGKENGLHQLNGPSDVLIDKETDSLIICDRENRRVVRWSRRSGTTQGEILLDNIWCWGLAMDEQRYFYVSDTEKDEVRRYQLGEQNGTLVAGGNGQGDRLNQLNLPTYLFVDRQQTVYVSDSNNLRVMKWDKGANEGIVVAGGQGEGSSLTQLKYPNGIFVDTLGTLYVADFGNHRVMRWTQGDKKQGTVVVGGNDEGAGANQFNYLVGLSFDRHGNLYVVDRDNHRVQRFSIE</sequence>
<protein>
    <submittedName>
        <fullName evidence="5">Uncharacterized protein</fullName>
    </submittedName>
</protein>
<keyword evidence="4" id="KW-0472">Membrane</keyword>
<dbReference type="SUPFAM" id="SSF141571">
    <property type="entry name" value="Pentapeptide repeat-like"/>
    <property type="match status" value="2"/>
</dbReference>
<dbReference type="Gene3D" id="2.120.10.30">
    <property type="entry name" value="TolB, C-terminal domain"/>
    <property type="match status" value="1"/>
</dbReference>
<evidence type="ECO:0000256" key="2">
    <source>
        <dbReference type="PROSITE-ProRule" id="PRU00504"/>
    </source>
</evidence>
<name>A0A818US50_9BILA</name>
<dbReference type="PANTHER" id="PTHR14136">
    <property type="entry name" value="BTB_POZ DOMAIN-CONTAINING PROTEIN KCTD9"/>
    <property type="match status" value="1"/>
</dbReference>
<dbReference type="EMBL" id="CAJNYU010003777">
    <property type="protein sequence ID" value="CAF3702184.1"/>
    <property type="molecule type" value="Genomic_DNA"/>
</dbReference>
<keyword evidence="4" id="KW-1133">Transmembrane helix</keyword>
<dbReference type="PROSITE" id="PS51125">
    <property type="entry name" value="NHL"/>
    <property type="match status" value="2"/>
</dbReference>
<dbReference type="PANTHER" id="PTHR14136:SF17">
    <property type="entry name" value="BTB_POZ DOMAIN-CONTAINING PROTEIN KCTD9"/>
    <property type="match status" value="1"/>
</dbReference>
<dbReference type="Gene3D" id="2.160.20.80">
    <property type="entry name" value="E3 ubiquitin-protein ligase SopA"/>
    <property type="match status" value="3"/>
</dbReference>
<keyword evidence="4" id="KW-0812">Transmembrane</keyword>
<dbReference type="AlphaFoldDB" id="A0A818US50"/>
<dbReference type="Proteomes" id="UP000663869">
    <property type="component" value="Unassembled WGS sequence"/>
</dbReference>
<keyword evidence="1" id="KW-0677">Repeat</keyword>
<dbReference type="Pfam" id="PF00805">
    <property type="entry name" value="Pentapeptide"/>
    <property type="match status" value="4"/>
</dbReference>
<evidence type="ECO:0000313" key="6">
    <source>
        <dbReference type="Proteomes" id="UP000663869"/>
    </source>
</evidence>
<dbReference type="InterPro" id="IPR011042">
    <property type="entry name" value="6-blade_b-propeller_TolB-like"/>
</dbReference>
<feature type="transmembrane region" description="Helical" evidence="4">
    <location>
        <begin position="28"/>
        <end position="50"/>
    </location>
</feature>
<proteinExistence type="predicted"/>
<reference evidence="5" key="1">
    <citation type="submission" date="2021-02" db="EMBL/GenBank/DDBJ databases">
        <authorList>
            <person name="Nowell W R."/>
        </authorList>
    </citation>
    <scope>NUCLEOTIDE SEQUENCE</scope>
</reference>
<feature type="region of interest" description="Disordered" evidence="3">
    <location>
        <begin position="58"/>
        <end position="86"/>
    </location>
</feature>
<feature type="repeat" description="NHL" evidence="2">
    <location>
        <begin position="903"/>
        <end position="939"/>
    </location>
</feature>
<organism evidence="5 6">
    <name type="scientific">Rotaria socialis</name>
    <dbReference type="NCBI Taxonomy" id="392032"/>
    <lineage>
        <taxon>Eukaryota</taxon>
        <taxon>Metazoa</taxon>
        <taxon>Spiralia</taxon>
        <taxon>Gnathifera</taxon>
        <taxon>Rotifera</taxon>
        <taxon>Eurotatoria</taxon>
        <taxon>Bdelloidea</taxon>
        <taxon>Philodinida</taxon>
        <taxon>Philodinidae</taxon>
        <taxon>Rotaria</taxon>
    </lineage>
</organism>
<dbReference type="InterPro" id="IPR001646">
    <property type="entry name" value="5peptide_repeat"/>
</dbReference>
<dbReference type="SUPFAM" id="SSF101898">
    <property type="entry name" value="NHL repeat"/>
    <property type="match status" value="1"/>
</dbReference>
<dbReference type="Pfam" id="PF01436">
    <property type="entry name" value="NHL"/>
    <property type="match status" value="2"/>
</dbReference>
<gene>
    <name evidence="5" type="ORF">FME351_LOCUS27802</name>
</gene>
<evidence type="ECO:0000256" key="4">
    <source>
        <dbReference type="SAM" id="Phobius"/>
    </source>
</evidence>
<dbReference type="InterPro" id="IPR001258">
    <property type="entry name" value="NHL_repeat"/>
</dbReference>
<dbReference type="InterPro" id="IPR051082">
    <property type="entry name" value="Pentapeptide-BTB/POZ_domain"/>
</dbReference>
<dbReference type="Gene3D" id="2.40.10.500">
    <property type="match status" value="1"/>
</dbReference>
<accession>A0A818US50</accession>
<feature type="repeat" description="NHL" evidence="2">
    <location>
        <begin position="852"/>
        <end position="888"/>
    </location>
</feature>
<evidence type="ECO:0000256" key="3">
    <source>
        <dbReference type="SAM" id="MobiDB-lite"/>
    </source>
</evidence>
<comment type="caution">
    <text evidence="5">The sequence shown here is derived from an EMBL/GenBank/DDBJ whole genome shotgun (WGS) entry which is preliminary data.</text>
</comment>
<dbReference type="CDD" id="cd05819">
    <property type="entry name" value="NHL"/>
    <property type="match status" value="1"/>
</dbReference>